<dbReference type="EMBL" id="LPWE01000012">
    <property type="protein sequence ID" value="ODR94536.1"/>
    <property type="molecule type" value="Genomic_DNA"/>
</dbReference>
<dbReference type="AlphaFoldDB" id="A0A1E3VNK9"/>
<evidence type="ECO:0008006" key="3">
    <source>
        <dbReference type="Google" id="ProtNLM"/>
    </source>
</evidence>
<sequence>MLLYLEVENMRKASIRQNHRDFERNLDVLDQVAAKIVNGQIGANANEWNALAEGIALTLAGYWEEVVDEDFVDALNRDTSAYAGRVGLQLPKNLSRDICFGLLVGDGYLDFRDTGQIVGQAKRVLVRANNPFDHLTKTIRTSIDQFYAVRNYLAHRSRRAHRSYAEMLESGFGYQRVVKPGAFLRAKGESLNKPRLVFFLHRFREASVAIRKNAAF</sequence>
<keyword evidence="2" id="KW-1185">Reference proteome</keyword>
<evidence type="ECO:0000313" key="2">
    <source>
        <dbReference type="Proteomes" id="UP000094172"/>
    </source>
</evidence>
<comment type="caution">
    <text evidence="1">The sequence shown here is derived from an EMBL/GenBank/DDBJ whole genome shotgun (WGS) entry which is preliminary data.</text>
</comment>
<evidence type="ECO:0000313" key="1">
    <source>
        <dbReference type="EMBL" id="ODR94536.1"/>
    </source>
</evidence>
<reference evidence="1 2" key="1">
    <citation type="journal article" date="2016" name="Environ. Microbiol.">
        <title>New Methyloceanibacter diversity from North Sea sediments includes methanotroph containing solely the soluble methane monooxygenase.</title>
        <authorList>
            <person name="Vekeman B."/>
            <person name="Kerckhof F.M."/>
            <person name="Cremers G."/>
            <person name="de Vos P."/>
            <person name="Vandamme P."/>
            <person name="Boon N."/>
            <person name="Op den Camp H.J."/>
            <person name="Heylen K."/>
        </authorList>
    </citation>
    <scope>NUCLEOTIDE SEQUENCE [LARGE SCALE GENOMIC DNA]</scope>
    <source>
        <strain evidence="1 2">R-67176</strain>
    </source>
</reference>
<organism evidence="1 2">
    <name type="scientific">Methyloceanibacter stevinii</name>
    <dbReference type="NCBI Taxonomy" id="1774970"/>
    <lineage>
        <taxon>Bacteria</taxon>
        <taxon>Pseudomonadati</taxon>
        <taxon>Pseudomonadota</taxon>
        <taxon>Alphaproteobacteria</taxon>
        <taxon>Hyphomicrobiales</taxon>
        <taxon>Hyphomicrobiaceae</taxon>
        <taxon>Methyloceanibacter</taxon>
    </lineage>
</organism>
<accession>A0A1E3VNK9</accession>
<dbReference type="Proteomes" id="UP000094172">
    <property type="component" value="Unassembled WGS sequence"/>
</dbReference>
<protein>
    <recommendedName>
        <fullName evidence="3">RiboL-PSP-HEPN domain-containing protein</fullName>
    </recommendedName>
</protein>
<dbReference type="RefSeq" id="WP_069444895.1">
    <property type="nucleotide sequence ID" value="NZ_LPWE01000012.1"/>
</dbReference>
<proteinExistence type="predicted"/>
<name>A0A1E3VNK9_9HYPH</name>
<gene>
    <name evidence="1" type="ORF">AUC70_07815</name>
</gene>